<feature type="domain" description="Rho-GAP" evidence="4">
    <location>
        <begin position="481"/>
        <end position="658"/>
    </location>
</feature>
<proteinExistence type="predicted"/>
<dbReference type="Gene3D" id="1.20.1270.60">
    <property type="entry name" value="Arfaptin homology (AH) domain/BAR domain"/>
    <property type="match status" value="1"/>
</dbReference>
<evidence type="ECO:0000259" key="3">
    <source>
        <dbReference type="SMART" id="SM00055"/>
    </source>
</evidence>
<dbReference type="PANTHER" id="PTHR23176:SF128">
    <property type="entry name" value="RHO GTPASE-ACTIVATING PROTEIN RGD1"/>
    <property type="match status" value="1"/>
</dbReference>
<evidence type="ECO:0000259" key="4">
    <source>
        <dbReference type="SMART" id="SM00324"/>
    </source>
</evidence>
<evidence type="ECO:0000313" key="6">
    <source>
        <dbReference type="Proteomes" id="UP001162085"/>
    </source>
</evidence>
<dbReference type="PANTHER" id="PTHR23176">
    <property type="entry name" value="RHO/RAC/CDC GTPASE-ACTIVATING PROTEIN"/>
    <property type="match status" value="1"/>
</dbReference>
<dbReference type="SMART" id="SM00055">
    <property type="entry name" value="FCH"/>
    <property type="match status" value="1"/>
</dbReference>
<reference evidence="5" key="1">
    <citation type="submission" date="2022-10" db="EMBL/GenBank/DDBJ databases">
        <authorList>
            <person name="Byrne P K."/>
        </authorList>
    </citation>
    <scope>NUCLEOTIDE SEQUENCE</scope>
    <source>
        <strain evidence="5">ZP964</strain>
    </source>
</reference>
<feature type="region of interest" description="Disordered" evidence="2">
    <location>
        <begin position="358"/>
        <end position="381"/>
    </location>
</feature>
<sequence length="664" mass="75055">MEETARKSVDTSGSAKLSQENVAVDSVRLFDTPEINKVLNSDVAINALLSRLKQSLLTCEEFMKYIRKKYVFEEEHVQELSKQYKHFFNVDGSTKSSLKKMIHEILEFDGKMAQVKQSYITALQKMYSEISSLLLTMTKLRKNVKETSKRLEKDVSDAIHSAEKAQSRYNSLCQDWDKLRMTDPSKTKLTLRGSKTTREQEEELLRKIDNADLEYKQKVDHSDSLRNTFITKERPRIVQELKDLILEMDTAMTIQLQKYTIWAENLVLNTGVTICPLDSTKSMKSFAGSISNERDLYNFLNKYNQTGKHSLLINKNLIPVSYKKHPSMNQGQKNKSIPKFAVDPSRNSIPKRMISTHNESPFLSGNNNNNAATNTNPNATTPSFNTNKQLPPTAIQSSTITAAGPMSPSSSIVTSDTTSSMTKTLDPGNSSPQIPEELINSLDSDRPISHIQTNNHMPPGVLKNFKTFGVPLESLVEFEQDTVPAIVRQCIYVIDKFGLDQEGIYRKSANVLDVSKLKEEIDKDPSNVSMILPSKPHTDSDIYLVGSLLKTFFASLPDNVLPKALAPEIKVCLQIEDPTTRRNFMHGLIYNLPDAQYWTLRALVFHLKRVLGHEPQNRMNLKALCIIWGPTVAPENPDDINDVNFQIMAMEVLLEVSDQAFEPE</sequence>
<dbReference type="InterPro" id="IPR050729">
    <property type="entry name" value="Rho-GAP"/>
</dbReference>
<feature type="region of interest" description="Disordered" evidence="2">
    <location>
        <begin position="400"/>
        <end position="433"/>
    </location>
</feature>
<keyword evidence="6" id="KW-1185">Reference proteome</keyword>
<dbReference type="SUPFAM" id="SSF48350">
    <property type="entry name" value="GTPase activation domain, GAP"/>
    <property type="match status" value="1"/>
</dbReference>
<evidence type="ECO:0000313" key="5">
    <source>
        <dbReference type="EMBL" id="CAI4060417.1"/>
    </source>
</evidence>
<dbReference type="Pfam" id="PF00620">
    <property type="entry name" value="RhoGAP"/>
    <property type="match status" value="1"/>
</dbReference>
<dbReference type="SMART" id="SM00324">
    <property type="entry name" value="RhoGAP"/>
    <property type="match status" value="1"/>
</dbReference>
<feature type="domain" description="FCH" evidence="3">
    <location>
        <begin position="33"/>
        <end position="134"/>
    </location>
</feature>
<organism evidence="5 6">
    <name type="scientific">Saccharomyces uvarum</name>
    <name type="common">Yeast</name>
    <name type="synonym">Saccharomyces bayanus var. uvarum</name>
    <dbReference type="NCBI Taxonomy" id="230603"/>
    <lineage>
        <taxon>Eukaryota</taxon>
        <taxon>Fungi</taxon>
        <taxon>Dikarya</taxon>
        <taxon>Ascomycota</taxon>
        <taxon>Saccharomycotina</taxon>
        <taxon>Saccharomycetes</taxon>
        <taxon>Saccharomycetales</taxon>
        <taxon>Saccharomycetaceae</taxon>
        <taxon>Saccharomyces</taxon>
    </lineage>
</organism>
<dbReference type="EMBL" id="OX365931">
    <property type="protein sequence ID" value="CAI4060417.1"/>
    <property type="molecule type" value="Genomic_DNA"/>
</dbReference>
<dbReference type="Gene3D" id="1.10.555.10">
    <property type="entry name" value="Rho GTPase activation protein"/>
    <property type="match status" value="1"/>
</dbReference>
<feature type="region of interest" description="Disordered" evidence="2">
    <location>
        <begin position="325"/>
        <end position="345"/>
    </location>
</feature>
<dbReference type="InterPro" id="IPR001060">
    <property type="entry name" value="FCH_dom"/>
</dbReference>
<feature type="compositionally biased region" description="Low complexity" evidence="2">
    <location>
        <begin position="407"/>
        <end position="422"/>
    </location>
</feature>
<dbReference type="InterPro" id="IPR027267">
    <property type="entry name" value="AH/BAR_dom_sf"/>
</dbReference>
<evidence type="ECO:0000256" key="2">
    <source>
        <dbReference type="SAM" id="MobiDB-lite"/>
    </source>
</evidence>
<accession>A0ABN8WRD6</accession>
<dbReference type="SUPFAM" id="SSF103657">
    <property type="entry name" value="BAR/IMD domain-like"/>
    <property type="match status" value="1"/>
</dbReference>
<feature type="compositionally biased region" description="Low complexity" evidence="2">
    <location>
        <begin position="366"/>
        <end position="381"/>
    </location>
</feature>
<dbReference type="CDD" id="cd07652">
    <property type="entry name" value="F-BAR_Rgd1"/>
    <property type="match status" value="1"/>
</dbReference>
<keyword evidence="1" id="KW-0343">GTPase activation</keyword>
<dbReference type="Pfam" id="PF00611">
    <property type="entry name" value="FCH"/>
    <property type="match status" value="1"/>
</dbReference>
<protein>
    <submittedName>
        <fullName evidence="5">Uncharacterized protein</fullName>
    </submittedName>
</protein>
<dbReference type="Proteomes" id="UP001162085">
    <property type="component" value="Chromosome 4"/>
</dbReference>
<evidence type="ECO:0000256" key="1">
    <source>
        <dbReference type="ARBA" id="ARBA00022468"/>
    </source>
</evidence>
<name>A0ABN8WRD6_SACUV</name>
<dbReference type="InterPro" id="IPR008936">
    <property type="entry name" value="Rho_GTPase_activation_prot"/>
</dbReference>
<dbReference type="InterPro" id="IPR000198">
    <property type="entry name" value="RhoGAP_dom"/>
</dbReference>
<gene>
    <name evidence="5" type="primary">SUVZ04G4700</name>
    <name evidence="5" type="ORF">SUVZ_04G4700</name>
</gene>